<proteinExistence type="predicted"/>
<reference evidence="2" key="1">
    <citation type="journal article" date="2018" name="MSphere">
        <title>Fusobacterium Genomics Using MinION and Illumina Sequencing Enables Genome Completion and Correction.</title>
        <authorList>
            <person name="Todd S.M."/>
            <person name="Settlage R.E."/>
            <person name="Lahmers K.K."/>
            <person name="Slade D.J."/>
        </authorList>
    </citation>
    <scope>NUCLEOTIDE SEQUENCE [LARGE SCALE GENOMIC DNA]</scope>
    <source>
        <strain evidence="2">ATCC 27725</strain>
    </source>
</reference>
<dbReference type="Proteomes" id="UP000241238">
    <property type="component" value="Chromosome"/>
</dbReference>
<evidence type="ECO:0000313" key="2">
    <source>
        <dbReference type="Proteomes" id="UP000241238"/>
    </source>
</evidence>
<dbReference type="SUPFAM" id="SSF68912">
    <property type="entry name" value="Rho N-terminal domain-like"/>
    <property type="match status" value="1"/>
</dbReference>
<sequence>MAKIICPNKEYTGVSASVSFCNGVGETEDIRLIKWFEDHGYTVVNNEKVVEKAAIDEKEKEEVTAEETATEKEMYTKKALEGMAALDIDELAAREGVDISNCKNKNEKIEKILEYQKAKEEK</sequence>
<dbReference type="EMBL" id="CP028103">
    <property type="protein sequence ID" value="AVQ30337.1"/>
    <property type="molecule type" value="Genomic_DNA"/>
</dbReference>
<gene>
    <name evidence="1" type="ORF">C4N18_03485</name>
</gene>
<keyword evidence="2" id="KW-1185">Reference proteome</keyword>
<evidence type="ECO:0008006" key="3">
    <source>
        <dbReference type="Google" id="ProtNLM"/>
    </source>
</evidence>
<name>A0ABN5JEA5_FUSVA</name>
<dbReference type="GeneID" id="77467041"/>
<accession>A0ABN5JEA5</accession>
<organism evidence="1 2">
    <name type="scientific">Fusobacterium varium ATCC 27725</name>
    <dbReference type="NCBI Taxonomy" id="469618"/>
    <lineage>
        <taxon>Bacteria</taxon>
        <taxon>Fusobacteriati</taxon>
        <taxon>Fusobacteriota</taxon>
        <taxon>Fusobacteriia</taxon>
        <taxon>Fusobacteriales</taxon>
        <taxon>Fusobacteriaceae</taxon>
        <taxon>Fusobacterium</taxon>
    </lineage>
</organism>
<evidence type="ECO:0000313" key="1">
    <source>
        <dbReference type="EMBL" id="AVQ30337.1"/>
    </source>
</evidence>
<protein>
    <recommendedName>
        <fullName evidence="3">Rho termination factor N-terminal domain-containing protein</fullName>
    </recommendedName>
</protein>
<dbReference type="InterPro" id="IPR036269">
    <property type="entry name" value="Rho_N_sf"/>
</dbReference>
<dbReference type="RefSeq" id="WP_005948944.1">
    <property type="nucleotide sequence ID" value="NZ_CP028103.1"/>
</dbReference>